<dbReference type="AlphaFoldDB" id="A0A2A6C5S8"/>
<reference evidence="2" key="1">
    <citation type="journal article" date="2008" name="Nat. Genet.">
        <title>The Pristionchus pacificus genome provides a unique perspective on nematode lifestyle and parasitism.</title>
        <authorList>
            <person name="Dieterich C."/>
            <person name="Clifton S.W."/>
            <person name="Schuster L.N."/>
            <person name="Chinwalla A."/>
            <person name="Delehaunty K."/>
            <person name="Dinkelacker I."/>
            <person name="Fulton L."/>
            <person name="Fulton R."/>
            <person name="Godfrey J."/>
            <person name="Minx P."/>
            <person name="Mitreva M."/>
            <person name="Roeseler W."/>
            <person name="Tian H."/>
            <person name="Witte H."/>
            <person name="Yang S.P."/>
            <person name="Wilson R.K."/>
            <person name="Sommer R.J."/>
        </authorList>
    </citation>
    <scope>NUCLEOTIDE SEQUENCE [LARGE SCALE GENOMIC DNA]</scope>
    <source>
        <strain evidence="2">PS312</strain>
    </source>
</reference>
<protein>
    <submittedName>
        <fullName evidence="1">Uncharacterized protein</fullName>
    </submittedName>
</protein>
<organism evidence="1 2">
    <name type="scientific">Pristionchus pacificus</name>
    <name type="common">Parasitic nematode worm</name>
    <dbReference type="NCBI Taxonomy" id="54126"/>
    <lineage>
        <taxon>Eukaryota</taxon>
        <taxon>Metazoa</taxon>
        <taxon>Ecdysozoa</taxon>
        <taxon>Nematoda</taxon>
        <taxon>Chromadorea</taxon>
        <taxon>Rhabditida</taxon>
        <taxon>Rhabditina</taxon>
        <taxon>Diplogasteromorpha</taxon>
        <taxon>Diplogasteroidea</taxon>
        <taxon>Neodiplogasteridae</taxon>
        <taxon>Pristionchus</taxon>
    </lineage>
</organism>
<reference evidence="1" key="2">
    <citation type="submission" date="2022-06" db="UniProtKB">
        <authorList>
            <consortium name="EnsemblMetazoa"/>
        </authorList>
    </citation>
    <scope>IDENTIFICATION</scope>
    <source>
        <strain evidence="1">PS312</strain>
    </source>
</reference>
<evidence type="ECO:0000313" key="2">
    <source>
        <dbReference type="Proteomes" id="UP000005239"/>
    </source>
</evidence>
<keyword evidence="2" id="KW-1185">Reference proteome</keyword>
<name>A0A2A6C5S8_PRIPA</name>
<proteinExistence type="predicted"/>
<evidence type="ECO:0000313" key="1">
    <source>
        <dbReference type="EnsemblMetazoa" id="PPA18204.1"/>
    </source>
</evidence>
<sequence length="99" mass="11457">MINRLLRITYVYDGCDIQDWTKPQGLEMNQQLLVQISRELIIDTDKYQGNIKRKDEPQNLHIIKKKNASLHSLTEGEEEDEVNGGPELRLCGLNFTETV</sequence>
<gene>
    <name evidence="1" type="primary">WBGene00107758</name>
</gene>
<accession>A0A8R1YI60</accession>
<accession>A0A2A6C5S8</accession>
<dbReference type="Proteomes" id="UP000005239">
    <property type="component" value="Unassembled WGS sequence"/>
</dbReference>
<dbReference type="EnsemblMetazoa" id="PPA18204.1">
    <property type="protein sequence ID" value="PPA18204.1"/>
    <property type="gene ID" value="WBGene00107758"/>
</dbReference>